<accession>A0A8S5MTG3</accession>
<sequence length="91" mass="10794">MYVARDKKGTLVFFINMPEKNERYEGWQSTSDTCDYCILPPNLFPNVSWRDKNPTEVKLVMKRNKNMCIRDRTKVCNLCHECDVDVLNPNY</sequence>
<reference evidence="1" key="1">
    <citation type="journal article" date="2021" name="Proc. Natl. Acad. Sci. U.S.A.">
        <title>A Catalog of Tens of Thousands of Viruses from Human Metagenomes Reveals Hidden Associations with Chronic Diseases.</title>
        <authorList>
            <person name="Tisza M.J."/>
            <person name="Buck C.B."/>
        </authorList>
    </citation>
    <scope>NUCLEOTIDE SEQUENCE</scope>
    <source>
        <strain evidence="1">CtDcW16</strain>
    </source>
</reference>
<organism evidence="1">
    <name type="scientific">Siphoviridae sp. ctDcW16</name>
    <dbReference type="NCBI Taxonomy" id="2826199"/>
    <lineage>
        <taxon>Viruses</taxon>
        <taxon>Duplodnaviria</taxon>
        <taxon>Heunggongvirae</taxon>
        <taxon>Uroviricota</taxon>
        <taxon>Caudoviricetes</taxon>
    </lineage>
</organism>
<evidence type="ECO:0000313" key="1">
    <source>
        <dbReference type="EMBL" id="DAD85450.1"/>
    </source>
</evidence>
<proteinExistence type="predicted"/>
<protein>
    <submittedName>
        <fullName evidence="1">Uncharacterized protein</fullName>
    </submittedName>
</protein>
<dbReference type="EMBL" id="BK014983">
    <property type="protein sequence ID" value="DAD85450.1"/>
    <property type="molecule type" value="Genomic_DNA"/>
</dbReference>
<name>A0A8S5MTG3_9CAUD</name>